<evidence type="ECO:0000256" key="5">
    <source>
        <dbReference type="ARBA" id="ARBA00023284"/>
    </source>
</evidence>
<evidence type="ECO:0000256" key="3">
    <source>
        <dbReference type="ARBA" id="ARBA00023002"/>
    </source>
</evidence>
<keyword evidence="4" id="KW-1015">Disulfide bond</keyword>
<accession>A0A1G1XV27</accession>
<evidence type="ECO:0000256" key="1">
    <source>
        <dbReference type="ARBA" id="ARBA00005791"/>
    </source>
</evidence>
<keyword evidence="6" id="KW-0812">Transmembrane</keyword>
<protein>
    <recommendedName>
        <fullName evidence="7">Thioredoxin domain-containing protein</fullName>
    </recommendedName>
</protein>
<dbReference type="InterPro" id="IPR013766">
    <property type="entry name" value="Thioredoxin_domain"/>
</dbReference>
<evidence type="ECO:0000256" key="2">
    <source>
        <dbReference type="ARBA" id="ARBA00022729"/>
    </source>
</evidence>
<reference evidence="8 9" key="1">
    <citation type="journal article" date="2016" name="Nat. Commun.">
        <title>Thousands of microbial genomes shed light on interconnected biogeochemical processes in an aquifer system.</title>
        <authorList>
            <person name="Anantharaman K."/>
            <person name="Brown C.T."/>
            <person name="Hug L.A."/>
            <person name="Sharon I."/>
            <person name="Castelle C.J."/>
            <person name="Probst A.J."/>
            <person name="Thomas B.C."/>
            <person name="Singh A."/>
            <person name="Wilkins M.J."/>
            <person name="Karaoz U."/>
            <person name="Brodie E.L."/>
            <person name="Williams K.H."/>
            <person name="Hubbard S.S."/>
            <person name="Banfield J.F."/>
        </authorList>
    </citation>
    <scope>NUCLEOTIDE SEQUENCE [LARGE SCALE GENOMIC DNA]</scope>
</reference>
<name>A0A1G1XV27_9BACT</name>
<keyword evidence="6" id="KW-0472">Membrane</keyword>
<dbReference type="EMBL" id="MHIB01000027">
    <property type="protein sequence ID" value="OGY43888.1"/>
    <property type="molecule type" value="Genomic_DNA"/>
</dbReference>
<dbReference type="PANTHER" id="PTHR13887">
    <property type="entry name" value="GLUTATHIONE S-TRANSFERASE KAPPA"/>
    <property type="match status" value="1"/>
</dbReference>
<dbReference type="Gene3D" id="3.40.30.10">
    <property type="entry name" value="Glutaredoxin"/>
    <property type="match status" value="1"/>
</dbReference>
<dbReference type="PANTHER" id="PTHR13887:SF14">
    <property type="entry name" value="DISULFIDE BOND FORMATION PROTEIN D"/>
    <property type="match status" value="1"/>
</dbReference>
<dbReference type="Pfam" id="PF13462">
    <property type="entry name" value="Thioredoxin_4"/>
    <property type="match status" value="1"/>
</dbReference>
<keyword evidence="6" id="KW-1133">Transmembrane helix</keyword>
<proteinExistence type="inferred from homology"/>
<organism evidence="8 9">
    <name type="scientific">Candidatus Buchananbacteria bacterium RIFCSPHIGHO2_01_FULL_39_14</name>
    <dbReference type="NCBI Taxonomy" id="1797532"/>
    <lineage>
        <taxon>Bacteria</taxon>
        <taxon>Candidatus Buchananiibacteriota</taxon>
    </lineage>
</organism>
<dbReference type="Proteomes" id="UP000178930">
    <property type="component" value="Unassembled WGS sequence"/>
</dbReference>
<dbReference type="InterPro" id="IPR036249">
    <property type="entry name" value="Thioredoxin-like_sf"/>
</dbReference>
<keyword evidence="3" id="KW-0560">Oxidoreductase</keyword>
<dbReference type="STRING" id="1797532.A2729_01025"/>
<evidence type="ECO:0000313" key="8">
    <source>
        <dbReference type="EMBL" id="OGY43888.1"/>
    </source>
</evidence>
<dbReference type="InterPro" id="IPR012336">
    <property type="entry name" value="Thioredoxin-like_fold"/>
</dbReference>
<evidence type="ECO:0000256" key="4">
    <source>
        <dbReference type="ARBA" id="ARBA00023157"/>
    </source>
</evidence>
<dbReference type="SUPFAM" id="SSF52833">
    <property type="entry name" value="Thioredoxin-like"/>
    <property type="match status" value="1"/>
</dbReference>
<comment type="caution">
    <text evidence="8">The sequence shown here is derived from an EMBL/GenBank/DDBJ whole genome shotgun (WGS) entry which is preliminary data.</text>
</comment>
<comment type="similarity">
    <text evidence="1">Belongs to the thioredoxin family. DsbA subfamily.</text>
</comment>
<sequence>MYSDDFDFKASSSASTGLKKRKKWHQRWWGRLIIIFLTIFLIILTAVVFYLVKTINLIQRGEITPQQLFGQNQSGLARQNLSVQNTSDDPHLGPTDAKVVMVEFSDFQCPFCKEALPVIKEVLKDYGDKILFIYRDFPLTDTHPQALLAALAAQCAHEQGKFWPMHDLIFDNQNNLTEASLKTFAVQIGLSSIQFGSCLQSQKYLAEVEQDLKDGYDAGVRATPTVFINGILIRGAQPLATYEKIIIAELSR</sequence>
<keyword evidence="2" id="KW-0732">Signal</keyword>
<evidence type="ECO:0000313" key="9">
    <source>
        <dbReference type="Proteomes" id="UP000178930"/>
    </source>
</evidence>
<feature type="domain" description="Thioredoxin" evidence="7">
    <location>
        <begin position="58"/>
        <end position="251"/>
    </location>
</feature>
<gene>
    <name evidence="8" type="ORF">A2729_01025</name>
</gene>
<dbReference type="AlphaFoldDB" id="A0A1G1XV27"/>
<keyword evidence="5" id="KW-0676">Redox-active center</keyword>
<dbReference type="PROSITE" id="PS51352">
    <property type="entry name" value="THIOREDOXIN_2"/>
    <property type="match status" value="1"/>
</dbReference>
<dbReference type="GO" id="GO:0016491">
    <property type="term" value="F:oxidoreductase activity"/>
    <property type="evidence" value="ECO:0007669"/>
    <property type="project" value="UniProtKB-KW"/>
</dbReference>
<evidence type="ECO:0000256" key="6">
    <source>
        <dbReference type="SAM" id="Phobius"/>
    </source>
</evidence>
<evidence type="ECO:0000259" key="7">
    <source>
        <dbReference type="PROSITE" id="PS51352"/>
    </source>
</evidence>
<feature type="transmembrane region" description="Helical" evidence="6">
    <location>
        <begin position="28"/>
        <end position="52"/>
    </location>
</feature>